<reference evidence="1 2" key="1">
    <citation type="journal article" date="2018" name="PLoS ONE">
        <title>The draft genome of Kipferlia bialata reveals reductive genome evolution in fornicate parasites.</title>
        <authorList>
            <person name="Tanifuji G."/>
            <person name="Takabayashi S."/>
            <person name="Kume K."/>
            <person name="Takagi M."/>
            <person name="Nakayama T."/>
            <person name="Kamikawa R."/>
            <person name="Inagaki Y."/>
            <person name="Hashimoto T."/>
        </authorList>
    </citation>
    <scope>NUCLEOTIDE SEQUENCE [LARGE SCALE GENOMIC DNA]</scope>
    <source>
        <strain evidence="1">NY0173</strain>
    </source>
</reference>
<dbReference type="Proteomes" id="UP000265618">
    <property type="component" value="Unassembled WGS sequence"/>
</dbReference>
<feature type="non-terminal residue" evidence="1">
    <location>
        <position position="1"/>
    </location>
</feature>
<name>A0A9K3DD11_9EUKA</name>
<accession>A0A9K3DD11</accession>
<proteinExistence type="predicted"/>
<protein>
    <submittedName>
        <fullName evidence="1">Uncharacterized protein</fullName>
    </submittedName>
</protein>
<gene>
    <name evidence="1" type="ORF">KIPB_016496</name>
</gene>
<sequence length="25" mass="2972">SIMDIDVSALDQYYIMAPVLSRWER</sequence>
<dbReference type="EMBL" id="BDIP01010125">
    <property type="protein sequence ID" value="GIQ92617.1"/>
    <property type="molecule type" value="Genomic_DNA"/>
</dbReference>
<evidence type="ECO:0000313" key="2">
    <source>
        <dbReference type="Proteomes" id="UP000265618"/>
    </source>
</evidence>
<dbReference type="AlphaFoldDB" id="A0A9K3DD11"/>
<keyword evidence="2" id="KW-1185">Reference proteome</keyword>
<evidence type="ECO:0000313" key="1">
    <source>
        <dbReference type="EMBL" id="GIQ92617.1"/>
    </source>
</evidence>
<comment type="caution">
    <text evidence="1">The sequence shown here is derived from an EMBL/GenBank/DDBJ whole genome shotgun (WGS) entry which is preliminary data.</text>
</comment>
<organism evidence="1 2">
    <name type="scientific">Kipferlia bialata</name>
    <dbReference type="NCBI Taxonomy" id="797122"/>
    <lineage>
        <taxon>Eukaryota</taxon>
        <taxon>Metamonada</taxon>
        <taxon>Carpediemonas-like organisms</taxon>
        <taxon>Kipferlia</taxon>
    </lineage>
</organism>